<dbReference type="PANTHER" id="PTHR22789">
    <property type="entry name" value="FUCULOSE PHOSPHATE ALDOLASE"/>
    <property type="match status" value="1"/>
</dbReference>
<dbReference type="SUPFAM" id="SSF53639">
    <property type="entry name" value="AraD/HMP-PK domain-like"/>
    <property type="match status" value="1"/>
</dbReference>
<keyword evidence="8" id="KW-0119">Carbohydrate metabolism</keyword>
<evidence type="ECO:0000256" key="4">
    <source>
        <dbReference type="ARBA" id="ARBA00013186"/>
    </source>
</evidence>
<dbReference type="InterPro" id="IPR036409">
    <property type="entry name" value="Aldolase_II/adducin_N_sf"/>
</dbReference>
<dbReference type="NCBIfam" id="TIGR00760">
    <property type="entry name" value="araD"/>
    <property type="match status" value="1"/>
</dbReference>
<dbReference type="InterPro" id="IPR050197">
    <property type="entry name" value="Aldolase_class_II_sugar_metab"/>
</dbReference>
<name>A0ABX9KGI9_9FUSO</name>
<protein>
    <recommendedName>
        <fullName evidence="4 9">L-ribulose-5-phosphate 4-epimerase</fullName>
        <ecNumber evidence="4 9">5.1.3.4</ecNumber>
    </recommendedName>
</protein>
<gene>
    <name evidence="11" type="primary">araD</name>
    <name evidence="11" type="ORF">DYH56_08770</name>
</gene>
<evidence type="ECO:0000256" key="5">
    <source>
        <dbReference type="ARBA" id="ARBA00022723"/>
    </source>
</evidence>
<evidence type="ECO:0000259" key="10">
    <source>
        <dbReference type="SMART" id="SM01007"/>
    </source>
</evidence>
<feature type="domain" description="Class II aldolase/adducin N-terminal" evidence="10">
    <location>
        <begin position="7"/>
        <end position="197"/>
    </location>
</feature>
<comment type="caution">
    <text evidence="11">The sequence shown here is derived from an EMBL/GenBank/DDBJ whole genome shotgun (WGS) entry which is preliminary data.</text>
</comment>
<keyword evidence="6" id="KW-0862">Zinc</keyword>
<dbReference type="NCBIfam" id="NF009003">
    <property type="entry name" value="PRK12348.1"/>
    <property type="match status" value="1"/>
</dbReference>
<evidence type="ECO:0000256" key="7">
    <source>
        <dbReference type="ARBA" id="ARBA00023235"/>
    </source>
</evidence>
<dbReference type="EMBL" id="QUAJ01000014">
    <property type="protein sequence ID" value="REI40913.1"/>
    <property type="molecule type" value="Genomic_DNA"/>
</dbReference>
<dbReference type="PANTHER" id="PTHR22789:SF8">
    <property type="entry name" value="L-RIBULOSE-5-PHOSPHATE 4-EPIMERASE SGBE"/>
    <property type="match status" value="1"/>
</dbReference>
<evidence type="ECO:0000256" key="2">
    <source>
        <dbReference type="ARBA" id="ARBA00001947"/>
    </source>
</evidence>
<dbReference type="RefSeq" id="WP_114642473.1">
    <property type="nucleotide sequence ID" value="NZ_QUAJ01000014.1"/>
</dbReference>
<evidence type="ECO:0000256" key="6">
    <source>
        <dbReference type="ARBA" id="ARBA00022833"/>
    </source>
</evidence>
<dbReference type="InterPro" id="IPR001303">
    <property type="entry name" value="Aldolase_II/adducin_N"/>
</dbReference>
<reference evidence="11 12" key="1">
    <citation type="submission" date="2018-08" db="EMBL/GenBank/DDBJ databases">
        <title>Draft genome sequence of Psychrilyobacter sp. strain SD5 isolated from Black Sea water.</title>
        <authorList>
            <person name="Yadav S."/>
            <person name="Villanueva L."/>
            <person name="Damste J.S.S."/>
        </authorList>
    </citation>
    <scope>NUCLEOTIDE SEQUENCE [LARGE SCALE GENOMIC DNA]</scope>
    <source>
        <strain evidence="11 12">SD5</strain>
    </source>
</reference>
<dbReference type="Pfam" id="PF00596">
    <property type="entry name" value="Aldolase_II"/>
    <property type="match status" value="1"/>
</dbReference>
<dbReference type="NCBIfam" id="NF006047">
    <property type="entry name" value="PRK08193.1"/>
    <property type="match status" value="1"/>
</dbReference>
<evidence type="ECO:0000256" key="1">
    <source>
        <dbReference type="ARBA" id="ARBA00001726"/>
    </source>
</evidence>
<keyword evidence="5" id="KW-0479">Metal-binding</keyword>
<dbReference type="GO" id="GO:0008742">
    <property type="term" value="F:L-ribulose-phosphate 4-epimerase activity"/>
    <property type="evidence" value="ECO:0007669"/>
    <property type="project" value="UniProtKB-EC"/>
</dbReference>
<evidence type="ECO:0000256" key="3">
    <source>
        <dbReference type="ARBA" id="ARBA00010037"/>
    </source>
</evidence>
<evidence type="ECO:0000313" key="12">
    <source>
        <dbReference type="Proteomes" id="UP000263486"/>
    </source>
</evidence>
<dbReference type="Gene3D" id="3.40.225.10">
    <property type="entry name" value="Class II aldolase/adducin N-terminal domain"/>
    <property type="match status" value="1"/>
</dbReference>
<keyword evidence="7 11" id="KW-0413">Isomerase</keyword>
<dbReference type="Proteomes" id="UP000263486">
    <property type="component" value="Unassembled WGS sequence"/>
</dbReference>
<keyword evidence="12" id="KW-1185">Reference proteome</keyword>
<comment type="similarity">
    <text evidence="3">Belongs to the aldolase class II family. AraD/FucA subfamily.</text>
</comment>
<dbReference type="CDD" id="cd00398">
    <property type="entry name" value="Aldolase_II"/>
    <property type="match status" value="1"/>
</dbReference>
<accession>A0ABX9KGI9</accession>
<dbReference type="SMART" id="SM01007">
    <property type="entry name" value="Aldolase_II"/>
    <property type="match status" value="1"/>
</dbReference>
<dbReference type="EC" id="5.1.3.4" evidence="4 9"/>
<proteinExistence type="inferred from homology"/>
<organism evidence="11 12">
    <name type="scientific">Psychrilyobacter piezotolerans</name>
    <dbReference type="NCBI Taxonomy" id="2293438"/>
    <lineage>
        <taxon>Bacteria</taxon>
        <taxon>Fusobacteriati</taxon>
        <taxon>Fusobacteriota</taxon>
        <taxon>Fusobacteriia</taxon>
        <taxon>Fusobacteriales</taxon>
        <taxon>Fusobacteriaceae</taxon>
        <taxon>Psychrilyobacter</taxon>
    </lineage>
</organism>
<sequence>MLEELKKEVLEANLELPKKGLITYTWGNVSGIDREKGLIVIKPSGVEYDNMKVEDLVVVDFNGKVVEGHYKPSSDTATHIELYKAFPNIEGVVHTHSTWATIFSQAGKDLVAYGTTHADYFCGDIPCTRKMDPAEIGGEYERETGTVIIETIKERGLNPDHMPAILVNSHGPFTWGSSPLNAVHNAVVLEELAKMAYSTEKLNNEVKQMQTELLEKHFYRKHGKDAYYGQN</sequence>
<comment type="catalytic activity">
    <reaction evidence="1">
        <text>L-ribulose 5-phosphate = D-xylulose 5-phosphate</text>
        <dbReference type="Rhea" id="RHEA:22368"/>
        <dbReference type="ChEBI" id="CHEBI:57737"/>
        <dbReference type="ChEBI" id="CHEBI:58226"/>
        <dbReference type="EC" id="5.1.3.4"/>
    </reaction>
</comment>
<dbReference type="InterPro" id="IPR004661">
    <property type="entry name" value="AraD"/>
</dbReference>
<evidence type="ECO:0000256" key="8">
    <source>
        <dbReference type="ARBA" id="ARBA00023277"/>
    </source>
</evidence>
<evidence type="ECO:0000256" key="9">
    <source>
        <dbReference type="NCBIfam" id="TIGR00760"/>
    </source>
</evidence>
<comment type="cofactor">
    <cofactor evidence="2">
        <name>Zn(2+)</name>
        <dbReference type="ChEBI" id="CHEBI:29105"/>
    </cofactor>
</comment>
<evidence type="ECO:0000313" key="11">
    <source>
        <dbReference type="EMBL" id="REI40913.1"/>
    </source>
</evidence>